<feature type="chain" id="PRO_5020926282" evidence="2">
    <location>
        <begin position="23"/>
        <end position="198"/>
    </location>
</feature>
<accession>A0A4P7LIX2</accession>
<organism evidence="3 4">
    <name type="scientific">Cupriavidus oxalaticus</name>
    <dbReference type="NCBI Taxonomy" id="96344"/>
    <lineage>
        <taxon>Bacteria</taxon>
        <taxon>Pseudomonadati</taxon>
        <taxon>Pseudomonadota</taxon>
        <taxon>Betaproteobacteria</taxon>
        <taxon>Burkholderiales</taxon>
        <taxon>Burkholderiaceae</taxon>
        <taxon>Cupriavidus</taxon>
    </lineage>
</organism>
<sequence length="198" mass="20450">MSKTKPVAVLSAVLLCASVAQAAPLRDLVDEQRAAMADEIAKKRAESKAKVDAPAAGTQSAAAPVQTQVVGEDTKPRIEDVSVVAVYGEVGKLTADVSVKGGVPTAVKEGYEVMPGWYVDSITSQRVNFTRGKKKAKGVTRHVVYLSEPATVATTQSRGIAPPTGFGSSLPPIVAPTPTQVSPLAQALTNMAAGAAKR</sequence>
<dbReference type="Proteomes" id="UP000295294">
    <property type="component" value="Plasmid unnamed2"/>
</dbReference>
<evidence type="ECO:0000313" key="3">
    <source>
        <dbReference type="EMBL" id="QBY56106.1"/>
    </source>
</evidence>
<feature type="compositionally biased region" description="Low complexity" evidence="1">
    <location>
        <begin position="53"/>
        <end position="63"/>
    </location>
</feature>
<evidence type="ECO:0000256" key="1">
    <source>
        <dbReference type="SAM" id="MobiDB-lite"/>
    </source>
</evidence>
<proteinExistence type="predicted"/>
<dbReference type="KEGG" id="cox:E0W60_34205"/>
<dbReference type="RefSeq" id="WP_135707272.1">
    <property type="nucleotide sequence ID" value="NZ_CP038637.1"/>
</dbReference>
<keyword evidence="2" id="KW-0732">Signal</keyword>
<evidence type="ECO:0000313" key="4">
    <source>
        <dbReference type="Proteomes" id="UP000295294"/>
    </source>
</evidence>
<evidence type="ECO:0000256" key="2">
    <source>
        <dbReference type="SAM" id="SignalP"/>
    </source>
</evidence>
<protein>
    <submittedName>
        <fullName evidence="3">Type IV pilus biogenesis protein PilP</fullName>
    </submittedName>
</protein>
<dbReference type="InterPro" id="IPR022753">
    <property type="entry name" value="T4SS_pilus_biogen_PilP"/>
</dbReference>
<geneLocation type="plasmid" evidence="3">
    <name>unnamed2</name>
</geneLocation>
<keyword evidence="3" id="KW-0614">Plasmid</keyword>
<feature type="signal peptide" evidence="2">
    <location>
        <begin position="1"/>
        <end position="22"/>
    </location>
</feature>
<name>A0A4P7LIX2_9BURK</name>
<gene>
    <name evidence="3" type="primary">pilP</name>
    <name evidence="3" type="ORF">E0W60_34205</name>
</gene>
<dbReference type="NCBIfam" id="TIGR03021">
    <property type="entry name" value="pilP_fam"/>
    <property type="match status" value="1"/>
</dbReference>
<dbReference type="OrthoDB" id="8968861at2"/>
<dbReference type="EMBL" id="CP038637">
    <property type="protein sequence ID" value="QBY56106.1"/>
    <property type="molecule type" value="Genomic_DNA"/>
</dbReference>
<feature type="region of interest" description="Disordered" evidence="1">
    <location>
        <begin position="47"/>
        <end position="68"/>
    </location>
</feature>
<reference evidence="3 4" key="1">
    <citation type="submission" date="2019-03" db="EMBL/GenBank/DDBJ databases">
        <title>Efficiently degradation of phenoxyalkanoic acid herbicides by Cupriavidus oxalaticus strain X32.</title>
        <authorList>
            <person name="Sheng X."/>
        </authorList>
    </citation>
    <scope>NUCLEOTIDE SEQUENCE [LARGE SCALE GENOMIC DNA]</scope>
    <source>
        <strain evidence="3 4">X32</strain>
        <plasmid evidence="3 4">unnamed2</plasmid>
    </source>
</reference>
<dbReference type="AlphaFoldDB" id="A0A4P7LIX2"/>